<reference evidence="2" key="2">
    <citation type="journal article" date="2018" name="Mol. Plant Microbe Interact.">
        <title>Genome sequence resources for the wheat stripe rust pathogen (Puccinia striiformis f. sp. tritici) and the barley stripe rust pathogen (Puccinia striiformis f. sp. hordei).</title>
        <authorList>
            <person name="Xia C."/>
            <person name="Wang M."/>
            <person name="Yin C."/>
            <person name="Cornejo O.E."/>
            <person name="Hulbert S.H."/>
            <person name="Chen X."/>
        </authorList>
    </citation>
    <scope>NUCLEOTIDE SEQUENCE [LARGE SCALE GENOMIC DNA]</scope>
    <source>
        <strain evidence="2">93-210</strain>
    </source>
</reference>
<reference evidence="2" key="1">
    <citation type="journal article" date="2018" name="BMC Genomics">
        <title>Genomic insights into host adaptation between the wheat stripe rust pathogen (Puccinia striiformis f. sp. tritici) and the barley stripe rust pathogen (Puccinia striiformis f. sp. hordei).</title>
        <authorList>
            <person name="Xia C."/>
            <person name="Wang M."/>
            <person name="Yin C."/>
            <person name="Cornejo O.E."/>
            <person name="Hulbert S.H."/>
            <person name="Chen X."/>
        </authorList>
    </citation>
    <scope>NUCLEOTIDE SEQUENCE [LARGE SCALE GENOMIC DNA]</scope>
    <source>
        <strain evidence="2">93-210</strain>
    </source>
</reference>
<accession>A0ACC0EVX1</accession>
<organism evidence="1 2">
    <name type="scientific">Puccinia striiformis f. sp. tritici</name>
    <dbReference type="NCBI Taxonomy" id="168172"/>
    <lineage>
        <taxon>Eukaryota</taxon>
        <taxon>Fungi</taxon>
        <taxon>Dikarya</taxon>
        <taxon>Basidiomycota</taxon>
        <taxon>Pucciniomycotina</taxon>
        <taxon>Pucciniomycetes</taxon>
        <taxon>Pucciniales</taxon>
        <taxon>Pucciniaceae</taxon>
        <taxon>Puccinia</taxon>
    </lineage>
</organism>
<keyword evidence="2" id="KW-1185">Reference proteome</keyword>
<reference evidence="1 2" key="3">
    <citation type="journal article" date="2022" name="Microbiol. Spectr.">
        <title>Folding features and dynamics of 3D genome architecture in plant fungal pathogens.</title>
        <authorList>
            <person name="Xia C."/>
        </authorList>
    </citation>
    <scope>NUCLEOTIDE SEQUENCE [LARGE SCALE GENOMIC DNA]</scope>
    <source>
        <strain evidence="1 2">93-210</strain>
    </source>
</reference>
<gene>
    <name evidence="1" type="ORF">MJO28_002393</name>
</gene>
<sequence>MLSITTTQPTQAKTSQQTEPTQQTATPTTQQATQQAPARGRGGRGGRHGSMRGGGRGGRAARGGVNQLTQTPGQTGAPPRSWTNDSSLDVLSSLDLIVEWITVEGRYNLWCNSNVSKREVAKQINQFLINNSGVTGLEKKFRDALAWQDQTGQGILEDADELARQAGGDPNDSENEDFVGNTINQTKAHIRKKCKYFDELKPVMLDQPLAVPLNIHEQGDQDGNLGGALNLGGNNNGPNIDRPTTPDQWSDNNFTPAGSGTPTVAPSPLAQSASMGALAAQRPDPLSQRPVSYAERITDRLFPSCKEVTLQSVAEPEMNRTPMANEDRMVNANIELANALPQGLAPTAHDPEQITLQRRQLQLNVQLQEVKIECARAALEAERASSMALTQARLIQDFIQSGMPPAEALSMMDHVFPSTPITPAGAPSEESLD</sequence>
<protein>
    <submittedName>
        <fullName evidence="1">Uncharacterized protein</fullName>
    </submittedName>
</protein>
<evidence type="ECO:0000313" key="1">
    <source>
        <dbReference type="EMBL" id="KAI7961904.1"/>
    </source>
</evidence>
<comment type="caution">
    <text evidence="1">The sequence shown here is derived from an EMBL/GenBank/DDBJ whole genome shotgun (WGS) entry which is preliminary data.</text>
</comment>
<dbReference type="EMBL" id="CM045866">
    <property type="protein sequence ID" value="KAI7961904.1"/>
    <property type="molecule type" value="Genomic_DNA"/>
</dbReference>
<proteinExistence type="predicted"/>
<dbReference type="Proteomes" id="UP001060170">
    <property type="component" value="Chromosome 2"/>
</dbReference>
<evidence type="ECO:0000313" key="2">
    <source>
        <dbReference type="Proteomes" id="UP001060170"/>
    </source>
</evidence>
<name>A0ACC0EVX1_9BASI</name>